<dbReference type="KEGG" id="gms:SOIL9_80550"/>
<reference evidence="2 3" key="1">
    <citation type="submission" date="2019-05" db="EMBL/GenBank/DDBJ databases">
        <authorList>
            <consortium name="Science for Life Laboratories"/>
        </authorList>
    </citation>
    <scope>NUCLEOTIDE SEQUENCE [LARGE SCALE GENOMIC DNA]</scope>
    <source>
        <strain evidence="2">Soil9</strain>
    </source>
</reference>
<dbReference type="RefSeq" id="WP_162672278.1">
    <property type="nucleotide sequence ID" value="NZ_LR593886.1"/>
</dbReference>
<proteinExistence type="predicted"/>
<keyword evidence="3" id="KW-1185">Reference proteome</keyword>
<name>A0A6P2DGT4_9BACT</name>
<organism evidence="2 3">
    <name type="scientific">Gemmata massiliana</name>
    <dbReference type="NCBI Taxonomy" id="1210884"/>
    <lineage>
        <taxon>Bacteria</taxon>
        <taxon>Pseudomonadati</taxon>
        <taxon>Planctomycetota</taxon>
        <taxon>Planctomycetia</taxon>
        <taxon>Gemmatales</taxon>
        <taxon>Gemmataceae</taxon>
        <taxon>Gemmata</taxon>
    </lineage>
</organism>
<protein>
    <submittedName>
        <fullName evidence="2">Uncharacterized protein</fullName>
    </submittedName>
</protein>
<evidence type="ECO:0000313" key="3">
    <source>
        <dbReference type="Proteomes" id="UP000464178"/>
    </source>
</evidence>
<dbReference type="Proteomes" id="UP000464178">
    <property type="component" value="Chromosome"/>
</dbReference>
<dbReference type="EMBL" id="LR593886">
    <property type="protein sequence ID" value="VTS00824.1"/>
    <property type="molecule type" value="Genomic_DNA"/>
</dbReference>
<gene>
    <name evidence="2" type="ORF">SOIL9_80550</name>
</gene>
<evidence type="ECO:0000256" key="1">
    <source>
        <dbReference type="SAM" id="MobiDB-lite"/>
    </source>
</evidence>
<evidence type="ECO:0000313" key="2">
    <source>
        <dbReference type="EMBL" id="VTS00824.1"/>
    </source>
</evidence>
<accession>A0A6P2DGT4</accession>
<feature type="region of interest" description="Disordered" evidence="1">
    <location>
        <begin position="96"/>
        <end position="123"/>
    </location>
</feature>
<dbReference type="AlphaFoldDB" id="A0A6P2DGT4"/>
<sequence>MATILMNPPAPSAFAAYYSLSAPERVAAAVRLIRILKRSRKQMLRRTLHSQRLDIKFGCHGGYTQDYECHALTLTRWVMWLERRYGLEPKRTPRSLLEHLRREERESIRRPERQTVERRPGRF</sequence>